<dbReference type="SUPFAM" id="SSF52540">
    <property type="entry name" value="P-loop containing nucleoside triphosphate hydrolases"/>
    <property type="match status" value="1"/>
</dbReference>
<dbReference type="HAMAP" id="MF_02040">
    <property type="entry name" value="Mrp_NBP35"/>
    <property type="match status" value="1"/>
</dbReference>
<dbReference type="PANTHER" id="PTHR42961">
    <property type="entry name" value="IRON-SULFUR PROTEIN NUBPL"/>
    <property type="match status" value="1"/>
</dbReference>
<evidence type="ECO:0000256" key="1">
    <source>
        <dbReference type="ARBA" id="ARBA00022723"/>
    </source>
</evidence>
<dbReference type="InterPro" id="IPR027417">
    <property type="entry name" value="P-loop_NTPase"/>
</dbReference>
<evidence type="ECO:0000313" key="8">
    <source>
        <dbReference type="Proteomes" id="UP000241514"/>
    </source>
</evidence>
<dbReference type="Gene3D" id="3.40.50.300">
    <property type="entry name" value="P-loop containing nucleotide triphosphate hydrolases"/>
    <property type="match status" value="1"/>
</dbReference>
<sequence length="352" mass="37872">MKQKAQKKSASVDGAQWSQDEVDALAQIRLPNWPESPSLEWFQRTGSNQALLTLPFAAPTTVLTPLLEHSLLSRFDWSLHCNIRKLPNSQPDLPMIYGNVVLIASGKGGVGKSSVTAQLAVALARFGAKVGVLDADLYGPSMPTMFGQPEQKLVFNEQQKMIPHHRAGVHVSSLGYLSDAKDAAIWRGPMASAALQQLMRDTKWPALDYLLVDLPPGTGDIQLTFAQKLPITGAVIVTTPQTIALADAYKGITMFRKVGVPITGLIENMSGYTCPQCGHHEDLFGHSGGAETAAAENVSLLGQWPLDRGLRESLDAGQVEAILAQSSTLAATIENSAARLAAQLYLQAQDRV</sequence>
<dbReference type="GO" id="GO:0016887">
    <property type="term" value="F:ATP hydrolysis activity"/>
    <property type="evidence" value="ECO:0007669"/>
    <property type="project" value="UniProtKB-UniRule"/>
</dbReference>
<comment type="similarity">
    <text evidence="6">Belongs to the Mrp/NBP35 ATP-binding proteins family.</text>
</comment>
<dbReference type="GO" id="GO:0051539">
    <property type="term" value="F:4 iron, 4 sulfur cluster binding"/>
    <property type="evidence" value="ECO:0007669"/>
    <property type="project" value="TreeGrafter"/>
</dbReference>
<evidence type="ECO:0000256" key="5">
    <source>
        <dbReference type="ARBA" id="ARBA00023014"/>
    </source>
</evidence>
<dbReference type="PROSITE" id="PS01215">
    <property type="entry name" value="MRP"/>
    <property type="match status" value="1"/>
</dbReference>
<keyword evidence="5 6" id="KW-0411">Iron-sulfur</keyword>
<dbReference type="GO" id="GO:0005829">
    <property type="term" value="C:cytosol"/>
    <property type="evidence" value="ECO:0007669"/>
    <property type="project" value="TreeGrafter"/>
</dbReference>
<dbReference type="FunFam" id="3.40.50.300:FF:001119">
    <property type="entry name" value="Iron-sulfur cluster carrier protein"/>
    <property type="match status" value="1"/>
</dbReference>
<dbReference type="InterPro" id="IPR019591">
    <property type="entry name" value="Mrp/NBP35_ATP-bd"/>
</dbReference>
<keyword evidence="4 6" id="KW-0408">Iron</keyword>
<keyword evidence="1 6" id="KW-0479">Metal-binding</keyword>
<dbReference type="GO" id="GO:0140663">
    <property type="term" value="F:ATP-dependent FeS chaperone activity"/>
    <property type="evidence" value="ECO:0007669"/>
    <property type="project" value="InterPro"/>
</dbReference>
<keyword evidence="3 6" id="KW-0067">ATP-binding</keyword>
<name>A0A6N4DJZ5_9GAMM</name>
<dbReference type="Pfam" id="PF10609">
    <property type="entry name" value="ParA"/>
    <property type="match status" value="1"/>
</dbReference>
<evidence type="ECO:0000256" key="4">
    <source>
        <dbReference type="ARBA" id="ARBA00023004"/>
    </source>
</evidence>
<dbReference type="InterPro" id="IPR033756">
    <property type="entry name" value="YlxH/NBP35"/>
</dbReference>
<accession>A0A6N4DJZ5</accession>
<dbReference type="CDD" id="cd02037">
    <property type="entry name" value="Mrp_NBP35"/>
    <property type="match status" value="1"/>
</dbReference>
<dbReference type="PANTHER" id="PTHR42961:SF2">
    <property type="entry name" value="IRON-SULFUR PROTEIN NUBPL"/>
    <property type="match status" value="1"/>
</dbReference>
<gene>
    <name evidence="7" type="ORF">C9928_02055</name>
</gene>
<protein>
    <recommendedName>
        <fullName evidence="6">Iron-sulfur cluster carrier protein</fullName>
    </recommendedName>
</protein>
<keyword evidence="6" id="KW-0378">Hydrolase</keyword>
<evidence type="ECO:0000313" key="7">
    <source>
        <dbReference type="EMBL" id="PTB89894.1"/>
    </source>
</evidence>
<feature type="binding site" evidence="6">
    <location>
        <begin position="106"/>
        <end position="113"/>
    </location>
    <ligand>
        <name>ATP</name>
        <dbReference type="ChEBI" id="CHEBI:30616"/>
    </ligand>
</feature>
<evidence type="ECO:0000256" key="3">
    <source>
        <dbReference type="ARBA" id="ARBA00022840"/>
    </source>
</evidence>
<evidence type="ECO:0000256" key="2">
    <source>
        <dbReference type="ARBA" id="ARBA00022741"/>
    </source>
</evidence>
<dbReference type="Proteomes" id="UP000241514">
    <property type="component" value="Unassembled WGS sequence"/>
</dbReference>
<dbReference type="GO" id="GO:0046872">
    <property type="term" value="F:metal ion binding"/>
    <property type="evidence" value="ECO:0007669"/>
    <property type="project" value="UniProtKB-KW"/>
</dbReference>
<proteinExistence type="inferred from homology"/>
<dbReference type="GO" id="GO:0005524">
    <property type="term" value="F:ATP binding"/>
    <property type="evidence" value="ECO:0007669"/>
    <property type="project" value="UniProtKB-UniRule"/>
</dbReference>
<dbReference type="InterPro" id="IPR000808">
    <property type="entry name" value="Mrp-like_CS"/>
</dbReference>
<comment type="subunit">
    <text evidence="6">Homodimer.</text>
</comment>
<dbReference type="EMBL" id="PYVG01000006">
    <property type="protein sequence ID" value="PTB89894.1"/>
    <property type="molecule type" value="Genomic_DNA"/>
</dbReference>
<dbReference type="InterPro" id="IPR044304">
    <property type="entry name" value="NUBPL-like"/>
</dbReference>
<dbReference type="GO" id="GO:0016226">
    <property type="term" value="P:iron-sulfur cluster assembly"/>
    <property type="evidence" value="ECO:0007669"/>
    <property type="project" value="InterPro"/>
</dbReference>
<dbReference type="AlphaFoldDB" id="A0A6N4DJZ5"/>
<reference evidence="7 8" key="1">
    <citation type="submission" date="2018-03" db="EMBL/GenBank/DDBJ databases">
        <title>Cross-interface Injection: A General Nanoliter Liquid Handling Method Applied to Single Cells Genome Amplification Automated Nanoliter Liquid Handling Applied to Single Cell Multiple Displacement Amplification.</title>
        <authorList>
            <person name="Yun J."/>
            <person name="Xu P."/>
            <person name="Xu J."/>
            <person name="Dai X."/>
            <person name="Wang Y."/>
            <person name="Zheng X."/>
            <person name="Cao C."/>
            <person name="Yi Q."/>
            <person name="Zhu Y."/>
            <person name="Wang L."/>
            <person name="Dong Z."/>
            <person name="Huang Y."/>
            <person name="Huang L."/>
            <person name="Du W."/>
        </authorList>
    </citation>
    <scope>NUCLEOTIDE SEQUENCE [LARGE SCALE GENOMIC DNA]</scope>
    <source>
        <strain evidence="7 8">A9-4</strain>
    </source>
</reference>
<keyword evidence="2 6" id="KW-0547">Nucleotide-binding</keyword>
<comment type="caution">
    <text evidence="7">The sequence shown here is derived from an EMBL/GenBank/DDBJ whole genome shotgun (WGS) entry which is preliminary data.</text>
</comment>
<comment type="function">
    <text evidence="6">Binds and transfers iron-sulfur (Fe-S) clusters to target apoproteins. Can hydrolyze ATP.</text>
</comment>
<evidence type="ECO:0000256" key="6">
    <source>
        <dbReference type="HAMAP-Rule" id="MF_02040"/>
    </source>
</evidence>
<organism evidence="7 8">
    <name type="scientific">Pseudidiomarina aestuarii</name>
    <dbReference type="NCBI Taxonomy" id="624146"/>
    <lineage>
        <taxon>Bacteria</taxon>
        <taxon>Pseudomonadati</taxon>
        <taxon>Pseudomonadota</taxon>
        <taxon>Gammaproteobacteria</taxon>
        <taxon>Alteromonadales</taxon>
        <taxon>Idiomarinaceae</taxon>
        <taxon>Pseudidiomarina</taxon>
    </lineage>
</organism>